<organism evidence="2 3">
    <name type="scientific">Xaviernesmea oryzae</name>
    <dbReference type="NCBI Taxonomy" id="464029"/>
    <lineage>
        <taxon>Bacteria</taxon>
        <taxon>Pseudomonadati</taxon>
        <taxon>Pseudomonadota</taxon>
        <taxon>Alphaproteobacteria</taxon>
        <taxon>Hyphomicrobiales</taxon>
        <taxon>Rhizobiaceae</taxon>
        <taxon>Rhizobium/Agrobacterium group</taxon>
        <taxon>Xaviernesmea</taxon>
    </lineage>
</organism>
<sequence length="85" mass="9017">MSFRSGKSLAVVLAALLFSSSGLFSFSGALAADLIASEAPKVSSHRHAPAPTCGHRCKKVRVCDDLTVTYPEKTEVVAVCYKPAY</sequence>
<accession>A0A1X7FFI4</accession>
<evidence type="ECO:0000313" key="2">
    <source>
        <dbReference type="EMBL" id="SMF51057.1"/>
    </source>
</evidence>
<keyword evidence="3" id="KW-1185">Reference proteome</keyword>
<evidence type="ECO:0000313" key="3">
    <source>
        <dbReference type="Proteomes" id="UP000192903"/>
    </source>
</evidence>
<feature type="signal peptide" evidence="1">
    <location>
        <begin position="1"/>
        <end position="31"/>
    </location>
</feature>
<evidence type="ECO:0000256" key="1">
    <source>
        <dbReference type="SAM" id="SignalP"/>
    </source>
</evidence>
<protein>
    <submittedName>
        <fullName evidence="2">Uncharacterized protein</fullName>
    </submittedName>
</protein>
<dbReference type="EMBL" id="FXAF01000006">
    <property type="protein sequence ID" value="SMF51057.1"/>
    <property type="molecule type" value="Genomic_DNA"/>
</dbReference>
<keyword evidence="1" id="KW-0732">Signal</keyword>
<dbReference type="Proteomes" id="UP000192903">
    <property type="component" value="Unassembled WGS sequence"/>
</dbReference>
<gene>
    <name evidence="2" type="ORF">SAMN02982989_2920</name>
</gene>
<dbReference type="AlphaFoldDB" id="A0A1X7FFI4"/>
<reference evidence="3" key="1">
    <citation type="submission" date="2017-04" db="EMBL/GenBank/DDBJ databases">
        <authorList>
            <person name="Varghese N."/>
            <person name="Submissions S."/>
        </authorList>
    </citation>
    <scope>NUCLEOTIDE SEQUENCE [LARGE SCALE GENOMIC DNA]</scope>
    <source>
        <strain evidence="3">B4P</strain>
    </source>
</reference>
<feature type="chain" id="PRO_5013208278" evidence="1">
    <location>
        <begin position="32"/>
        <end position="85"/>
    </location>
</feature>
<proteinExistence type="predicted"/>
<dbReference type="RefSeq" id="WP_085423040.1">
    <property type="nucleotide sequence ID" value="NZ_FXAF01000006.1"/>
</dbReference>
<name>A0A1X7FFI4_9HYPH</name>